<comment type="caution">
    <text evidence="2">The sequence shown here is derived from an EMBL/GenBank/DDBJ whole genome shotgun (WGS) entry which is preliminary data.</text>
</comment>
<protein>
    <recommendedName>
        <fullName evidence="5">Type II toxin-antitoxin system VapB family antitoxin</fullName>
    </recommendedName>
</protein>
<evidence type="ECO:0008006" key="5">
    <source>
        <dbReference type="Google" id="ProtNLM"/>
    </source>
</evidence>
<reference evidence="2 4" key="2">
    <citation type="submission" date="2019-03" db="EMBL/GenBank/DDBJ databases">
        <title>Genomics of glacier-inhabiting Cryobacterium strains.</title>
        <authorList>
            <person name="Liu Q."/>
            <person name="Xin Y.-H."/>
        </authorList>
    </citation>
    <scope>NUCLEOTIDE SEQUENCE [LARGE SCALE GENOMIC DNA]</scope>
    <source>
        <strain evidence="2 4">Hh34</strain>
    </source>
</reference>
<dbReference type="AlphaFoldDB" id="A0A1I2ZJC0"/>
<evidence type="ECO:0000313" key="2">
    <source>
        <dbReference type="EMBL" id="TFB89491.1"/>
    </source>
</evidence>
<dbReference type="Proteomes" id="UP000297963">
    <property type="component" value="Unassembled WGS sequence"/>
</dbReference>
<gene>
    <name evidence="2" type="ORF">E3O11_00305</name>
    <name evidence="1" type="ORF">SAMN05216274_10467</name>
</gene>
<dbReference type="EMBL" id="FOPW01000004">
    <property type="protein sequence ID" value="SFH37579.1"/>
    <property type="molecule type" value="Genomic_DNA"/>
</dbReference>
<dbReference type="RefSeq" id="WP_134479338.1">
    <property type="nucleotide sequence ID" value="NZ_BKAC01000002.1"/>
</dbReference>
<dbReference type="STRING" id="995038.SAMN05216274_10467"/>
<keyword evidence="3" id="KW-1185">Reference proteome</keyword>
<evidence type="ECO:0000313" key="3">
    <source>
        <dbReference type="Proteomes" id="UP000199681"/>
    </source>
</evidence>
<dbReference type="EMBL" id="SOFE01000001">
    <property type="protein sequence ID" value="TFB89491.1"/>
    <property type="molecule type" value="Genomic_DNA"/>
</dbReference>
<name>A0A1I2ZJC0_9MICO</name>
<evidence type="ECO:0000313" key="4">
    <source>
        <dbReference type="Proteomes" id="UP000297963"/>
    </source>
</evidence>
<dbReference type="Proteomes" id="UP000199681">
    <property type="component" value="Unassembled WGS sequence"/>
</dbReference>
<evidence type="ECO:0000313" key="1">
    <source>
        <dbReference type="EMBL" id="SFH37579.1"/>
    </source>
</evidence>
<accession>A0A1I2ZJC0</accession>
<organism evidence="2 4">
    <name type="scientific">Cryobacterium levicorallinum</name>
    <dbReference type="NCBI Taxonomy" id="995038"/>
    <lineage>
        <taxon>Bacteria</taxon>
        <taxon>Bacillati</taxon>
        <taxon>Actinomycetota</taxon>
        <taxon>Actinomycetes</taxon>
        <taxon>Micrococcales</taxon>
        <taxon>Microbacteriaceae</taxon>
        <taxon>Cryobacterium</taxon>
    </lineage>
</organism>
<reference evidence="1 3" key="1">
    <citation type="submission" date="2016-10" db="EMBL/GenBank/DDBJ databases">
        <authorList>
            <person name="Varghese N."/>
            <person name="Submissions S."/>
        </authorList>
    </citation>
    <scope>NUCLEOTIDE SEQUENCE [LARGE SCALE GENOMIC DNA]</scope>
    <source>
        <strain evidence="1 3">GMCC 1.11211</strain>
    </source>
</reference>
<proteinExistence type="predicted"/>
<sequence>MSRQSAYYGAHLKDRVIDTDPALLRELKEAYGLRSNKEAVAFAIGEAVMRRRQLVAIDAIAALHLDPQPKRFDLDE</sequence>